<reference evidence="2" key="2">
    <citation type="submission" date="2022-01" db="EMBL/GenBank/DDBJ databases">
        <authorList>
            <person name="Yamashiro T."/>
            <person name="Shiraishi A."/>
            <person name="Satake H."/>
            <person name="Nakayama K."/>
        </authorList>
    </citation>
    <scope>NUCLEOTIDE SEQUENCE</scope>
</reference>
<dbReference type="CDD" id="cd01647">
    <property type="entry name" value="RT_LTR"/>
    <property type="match status" value="1"/>
</dbReference>
<dbReference type="CDD" id="cd00303">
    <property type="entry name" value="retropepsin_like"/>
    <property type="match status" value="1"/>
</dbReference>
<name>A0ABQ5G295_9ASTR</name>
<dbReference type="InterPro" id="IPR021109">
    <property type="entry name" value="Peptidase_aspartic_dom_sf"/>
</dbReference>
<keyword evidence="3" id="KW-1185">Reference proteome</keyword>
<dbReference type="Proteomes" id="UP001151760">
    <property type="component" value="Unassembled WGS sequence"/>
</dbReference>
<gene>
    <name evidence="2" type="ORF">Tco_1028911</name>
</gene>
<dbReference type="PANTHER" id="PTHR24559:SF444">
    <property type="entry name" value="REVERSE TRANSCRIPTASE DOMAIN-CONTAINING PROTEIN"/>
    <property type="match status" value="1"/>
</dbReference>
<dbReference type="SUPFAM" id="SSF56672">
    <property type="entry name" value="DNA/RNA polymerases"/>
    <property type="match status" value="1"/>
</dbReference>
<dbReference type="EMBL" id="BQNB010018005">
    <property type="protein sequence ID" value="GJT69625.1"/>
    <property type="molecule type" value="Genomic_DNA"/>
</dbReference>
<dbReference type="InterPro" id="IPR043502">
    <property type="entry name" value="DNA/RNA_pol_sf"/>
</dbReference>
<evidence type="ECO:0000313" key="3">
    <source>
        <dbReference type="Proteomes" id="UP001151760"/>
    </source>
</evidence>
<evidence type="ECO:0000259" key="1">
    <source>
        <dbReference type="Pfam" id="PF00078"/>
    </source>
</evidence>
<dbReference type="Gene3D" id="3.30.70.270">
    <property type="match status" value="1"/>
</dbReference>
<feature type="domain" description="Reverse transcriptase" evidence="1">
    <location>
        <begin position="179"/>
        <end position="294"/>
    </location>
</feature>
<protein>
    <submittedName>
        <fullName evidence="2">Reverse transcriptase domain-containing protein</fullName>
    </submittedName>
</protein>
<accession>A0ABQ5G295</accession>
<dbReference type="PANTHER" id="PTHR24559">
    <property type="entry name" value="TRANSPOSON TY3-I GAG-POL POLYPROTEIN"/>
    <property type="match status" value="1"/>
</dbReference>
<dbReference type="Pfam" id="PF00078">
    <property type="entry name" value="RVT_1"/>
    <property type="match status" value="1"/>
</dbReference>
<proteinExistence type="predicted"/>
<evidence type="ECO:0000313" key="2">
    <source>
        <dbReference type="EMBL" id="GJT69625.1"/>
    </source>
</evidence>
<dbReference type="Gene3D" id="2.40.70.10">
    <property type="entry name" value="Acid Proteases"/>
    <property type="match status" value="1"/>
</dbReference>
<comment type="caution">
    <text evidence="2">The sequence shown here is derived from an EMBL/GenBank/DDBJ whole genome shotgun (WGS) entry which is preliminary data.</text>
</comment>
<keyword evidence="2" id="KW-0808">Transferase</keyword>
<dbReference type="InterPro" id="IPR053134">
    <property type="entry name" value="RNA-dir_DNA_polymerase"/>
</dbReference>
<dbReference type="Gene3D" id="3.10.10.10">
    <property type="entry name" value="HIV Type 1 Reverse Transcriptase, subunit A, domain 1"/>
    <property type="match status" value="1"/>
</dbReference>
<reference evidence="2" key="1">
    <citation type="journal article" date="2022" name="Int. J. Mol. Sci.">
        <title>Draft Genome of Tanacetum Coccineum: Genomic Comparison of Closely Related Tanacetum-Family Plants.</title>
        <authorList>
            <person name="Yamashiro T."/>
            <person name="Shiraishi A."/>
            <person name="Nakayama K."/>
            <person name="Satake H."/>
        </authorList>
    </citation>
    <scope>NUCLEOTIDE SEQUENCE</scope>
</reference>
<dbReference type="GO" id="GO:0003964">
    <property type="term" value="F:RNA-directed DNA polymerase activity"/>
    <property type="evidence" value="ECO:0007669"/>
    <property type="project" value="UniProtKB-KW"/>
</dbReference>
<keyword evidence="2" id="KW-0695">RNA-directed DNA polymerase</keyword>
<sequence>MPKGAKVLKDLLSHKEKLEKAASSVKLSEECSAVIQRSLPQKEGDPGSFTLPWISKLKPTKMSIQHVDRSIKYPIRVRKNLLVKVSKFIFPIDFVVLEIDEDELVPIILGRPFLATSIADIKGIDSSFCTHKILMEDEFKPNVQPQRRVNPNIKEVVPKKGGMTIVKNENDELIPQWIVTGWRVCIDYHKLNNATQKYHFPLPFHDQMLERLAGHEYYCFLDGLSGYFQIPIAPEDQEKTTFTCPYVTFTYKRIPFGLCNAPATFQRCMTTIFHELIEDNIEVFMDDFSVFGAENLAADHLSRLENPDLEKLTRAEIRDLFPEEQLMAISDKNNEPCMLTESYEDAWPKMRQHKFFDNVTVDHPEDIMASPPPQEKSSRPSFTGNISFAMHINELDEMRLDAYESSISYKERTKRWHDKRIQMLINYEKGDEVLLFNSRFRLFPWKLMSRWYRPFLVSKDIKNRAIELYDEEGSEFIVNKQRVKPYQRTYWTLTETMM</sequence>
<dbReference type="InterPro" id="IPR043128">
    <property type="entry name" value="Rev_trsase/Diguanyl_cyclase"/>
</dbReference>
<organism evidence="2 3">
    <name type="scientific">Tanacetum coccineum</name>
    <dbReference type="NCBI Taxonomy" id="301880"/>
    <lineage>
        <taxon>Eukaryota</taxon>
        <taxon>Viridiplantae</taxon>
        <taxon>Streptophyta</taxon>
        <taxon>Embryophyta</taxon>
        <taxon>Tracheophyta</taxon>
        <taxon>Spermatophyta</taxon>
        <taxon>Magnoliopsida</taxon>
        <taxon>eudicotyledons</taxon>
        <taxon>Gunneridae</taxon>
        <taxon>Pentapetalae</taxon>
        <taxon>asterids</taxon>
        <taxon>campanulids</taxon>
        <taxon>Asterales</taxon>
        <taxon>Asteraceae</taxon>
        <taxon>Asteroideae</taxon>
        <taxon>Anthemideae</taxon>
        <taxon>Anthemidinae</taxon>
        <taxon>Tanacetum</taxon>
    </lineage>
</organism>
<keyword evidence="2" id="KW-0548">Nucleotidyltransferase</keyword>
<dbReference type="InterPro" id="IPR000477">
    <property type="entry name" value="RT_dom"/>
</dbReference>